<dbReference type="PANTHER" id="PTHR46401:SF2">
    <property type="entry name" value="GLYCOSYLTRANSFERASE WBBK-RELATED"/>
    <property type="match status" value="1"/>
</dbReference>
<evidence type="ECO:0000259" key="3">
    <source>
        <dbReference type="Pfam" id="PF13439"/>
    </source>
</evidence>
<evidence type="ECO:0000256" key="1">
    <source>
        <dbReference type="ARBA" id="ARBA00022679"/>
    </source>
</evidence>
<sequence>MVLLESNVLKRALTGIEYYTYVLGSFLQKESELDMHFYYNLSPKQSIISKDMLTKDSFEYSENKIPKISSANHHSQSFKSKIKNVIKKYPHLHKNATRLYKEYLSLKYQNSNIELSKGKMIDLFICPQPYTYTGVIATKGLRAKKRLACIHDLHHLHDYETMLDTHMKSVCKDIDSVLLSTNHMKSFDEIVCFSHYVKREIINYLGFKENQVHVIYHGVREIFKNPPLLETTCFDLPKNFILVVGYKSFRRNTKRLIQAFEKLPHSIKSSTKIVLTGTHSMQNDELALFLEKDFIINLGYVNDDELRYLYSKATLLWWGTLEEGFGYPMIEAFACNLPVLSSCTSCMPEIGGNAAYYCNPYDVEDIKNALEELLEDETLRESYAIKGAKRALLFTEEKSLQKHLALIKRMVSEARAM</sequence>
<dbReference type="Pfam" id="PF13439">
    <property type="entry name" value="Glyco_transf_4"/>
    <property type="match status" value="1"/>
</dbReference>
<organism evidence="4 5">
    <name type="scientific">Helicobacter cetorum (strain ATCC BAA-429 / MIT 00-7128)</name>
    <dbReference type="NCBI Taxonomy" id="182217"/>
    <lineage>
        <taxon>Bacteria</taxon>
        <taxon>Pseudomonadati</taxon>
        <taxon>Campylobacterota</taxon>
        <taxon>Epsilonproteobacteria</taxon>
        <taxon>Campylobacterales</taxon>
        <taxon>Helicobacteraceae</taxon>
        <taxon>Helicobacter</taxon>
    </lineage>
</organism>
<evidence type="ECO:0000259" key="2">
    <source>
        <dbReference type="Pfam" id="PF00534"/>
    </source>
</evidence>
<gene>
    <name evidence="4" type="ordered locus">HCW_04660</name>
</gene>
<feature type="domain" description="Glycosyl transferase family 1" evidence="2">
    <location>
        <begin position="237"/>
        <end position="389"/>
    </location>
</feature>
<dbReference type="InterPro" id="IPR028098">
    <property type="entry name" value="Glyco_trans_4-like_N"/>
</dbReference>
<dbReference type="CDD" id="cd03809">
    <property type="entry name" value="GT4_MtfB-like"/>
    <property type="match status" value="1"/>
</dbReference>
<dbReference type="Proteomes" id="UP000005010">
    <property type="component" value="Chromosome"/>
</dbReference>
<dbReference type="HOGENOM" id="CLU_009583_27_5_7"/>
<dbReference type="STRING" id="182217.HCW_04660"/>
<dbReference type="AlphaFoldDB" id="I0EMN0"/>
<feature type="domain" description="Glycosyltransferase subfamily 4-like N-terminal" evidence="3">
    <location>
        <begin position="120"/>
        <end position="219"/>
    </location>
</feature>
<dbReference type="KEGG" id="hce:HCW_04660"/>
<dbReference type="SUPFAM" id="SSF53756">
    <property type="entry name" value="UDP-Glycosyltransferase/glycogen phosphorylase"/>
    <property type="match status" value="1"/>
</dbReference>
<protein>
    <submittedName>
        <fullName evidence="4">Group 1 glycosyl transferase</fullName>
    </submittedName>
</protein>
<dbReference type="InterPro" id="IPR001296">
    <property type="entry name" value="Glyco_trans_1"/>
</dbReference>
<accession>I0EMN0</accession>
<dbReference type="RefSeq" id="WP_014661069.1">
    <property type="nucleotide sequence ID" value="NC_017737.1"/>
</dbReference>
<evidence type="ECO:0000313" key="5">
    <source>
        <dbReference type="Proteomes" id="UP000005010"/>
    </source>
</evidence>
<dbReference type="EMBL" id="CP003479">
    <property type="protein sequence ID" value="AFI04199.1"/>
    <property type="molecule type" value="Genomic_DNA"/>
</dbReference>
<keyword evidence="5" id="KW-1185">Reference proteome</keyword>
<dbReference type="GO" id="GO:0009103">
    <property type="term" value="P:lipopolysaccharide biosynthetic process"/>
    <property type="evidence" value="ECO:0007669"/>
    <property type="project" value="TreeGrafter"/>
</dbReference>
<dbReference type="eggNOG" id="COG0438">
    <property type="taxonomic scope" value="Bacteria"/>
</dbReference>
<proteinExistence type="predicted"/>
<keyword evidence="1 4" id="KW-0808">Transferase</keyword>
<dbReference type="GO" id="GO:0016757">
    <property type="term" value="F:glycosyltransferase activity"/>
    <property type="evidence" value="ECO:0007669"/>
    <property type="project" value="InterPro"/>
</dbReference>
<reference evidence="5" key="1">
    <citation type="submission" date="2012-04" db="EMBL/GenBank/DDBJ databases">
        <title>Complete genome sequence of Helicobacter cetorum strain MIT 00-7128.</title>
        <authorList>
            <person name="Kersulyte D."/>
            <person name="Berg D.E."/>
        </authorList>
    </citation>
    <scope>NUCLEOTIDE SEQUENCE [LARGE SCALE GENOMIC DNA]</scope>
    <source>
        <strain evidence="5">MIT 00-7128</strain>
    </source>
</reference>
<dbReference type="PATRIC" id="fig|182217.3.peg.993"/>
<dbReference type="Gene3D" id="3.40.50.2000">
    <property type="entry name" value="Glycogen Phosphorylase B"/>
    <property type="match status" value="2"/>
</dbReference>
<evidence type="ECO:0000313" key="4">
    <source>
        <dbReference type="EMBL" id="AFI04199.1"/>
    </source>
</evidence>
<dbReference type="PANTHER" id="PTHR46401">
    <property type="entry name" value="GLYCOSYLTRANSFERASE WBBK-RELATED"/>
    <property type="match status" value="1"/>
</dbReference>
<dbReference type="Pfam" id="PF00534">
    <property type="entry name" value="Glycos_transf_1"/>
    <property type="match status" value="1"/>
</dbReference>
<name>I0EMN0_HELC0</name>